<sequence>MLLSPVLHMYSPALGVMLLGMVLTHVLAWGVWQLPSVIPFASFFQAVDSWLYCVYQSVVLFENYTRVQILLHGTLSLWPKAQELLANHWCKSKSPKAEELAV</sequence>
<dbReference type="Proteomes" id="UP000694416">
    <property type="component" value="Unplaced"/>
</dbReference>
<organism evidence="1 2">
    <name type="scientific">Piliocolobus tephrosceles</name>
    <name type="common">Ugandan red Colobus</name>
    <dbReference type="NCBI Taxonomy" id="591936"/>
    <lineage>
        <taxon>Eukaryota</taxon>
        <taxon>Metazoa</taxon>
        <taxon>Chordata</taxon>
        <taxon>Craniata</taxon>
        <taxon>Vertebrata</taxon>
        <taxon>Euteleostomi</taxon>
        <taxon>Mammalia</taxon>
        <taxon>Eutheria</taxon>
        <taxon>Euarchontoglires</taxon>
        <taxon>Primates</taxon>
        <taxon>Haplorrhini</taxon>
        <taxon>Catarrhini</taxon>
        <taxon>Cercopithecidae</taxon>
        <taxon>Colobinae</taxon>
        <taxon>Piliocolobus</taxon>
    </lineage>
</organism>
<reference evidence="1" key="1">
    <citation type="submission" date="2025-08" db="UniProtKB">
        <authorList>
            <consortium name="Ensembl"/>
        </authorList>
    </citation>
    <scope>IDENTIFICATION</scope>
</reference>
<evidence type="ECO:0000313" key="2">
    <source>
        <dbReference type="Proteomes" id="UP000694416"/>
    </source>
</evidence>
<keyword evidence="2" id="KW-1185">Reference proteome</keyword>
<name>A0A8C9H5R1_9PRIM</name>
<evidence type="ECO:0000313" key="1">
    <source>
        <dbReference type="Ensembl" id="ENSPTEP00000011440.1"/>
    </source>
</evidence>
<reference evidence="1" key="2">
    <citation type="submission" date="2025-09" db="UniProtKB">
        <authorList>
            <consortium name="Ensembl"/>
        </authorList>
    </citation>
    <scope>IDENTIFICATION</scope>
</reference>
<dbReference type="Ensembl" id="ENSPTET00000017275.1">
    <property type="protein sequence ID" value="ENSPTEP00000011440.1"/>
    <property type="gene ID" value="ENSPTEG00000012894.1"/>
</dbReference>
<accession>A0A8C9H5R1</accession>
<dbReference type="AlphaFoldDB" id="A0A8C9H5R1"/>
<proteinExistence type="predicted"/>
<protein>
    <submittedName>
        <fullName evidence="1">Uncharacterized protein</fullName>
    </submittedName>
</protein>